<keyword evidence="3" id="KW-1185">Reference proteome</keyword>
<name>A0ABQ8EYD9_9FUNG</name>
<evidence type="ECO:0000313" key="3">
    <source>
        <dbReference type="Proteomes" id="UP001648503"/>
    </source>
</evidence>
<comment type="caution">
    <text evidence="2">The sequence shown here is derived from an EMBL/GenBank/DDBJ whole genome shotgun (WGS) entry which is preliminary data.</text>
</comment>
<sequence length="317" mass="34008">MRFLPHKEPLAFSLLYTGLRHSSFAKTFASDAMTTTTTTTTTTAVKSSAALPTAVHSFSSPLSELPQHTTPASSPISPSDSVIFVGPSTSFLTGAKAVLLGMTGGGSWIIYDVIQRAATLPVPIEQVIGGITIAFAASAISTWVCSNSYVTKIALPRPTLKHAAAVASSSRHSSSSHRASSRSNAPSTISGKKDRLGSIESPIIHIQTRSIFEKTITHTVKIANLRYRPLGFIQTWILAPDPTPETPNPKPSLLAPRFFLELQARTPTDSHLRAIWDKVKINSGVTISQTSIRLADQDNRSESRQASPTKNPPATTR</sequence>
<dbReference type="EMBL" id="JAFCIX010000500">
    <property type="protein sequence ID" value="KAH6588583.1"/>
    <property type="molecule type" value="Genomic_DNA"/>
</dbReference>
<feature type="compositionally biased region" description="Polar residues" evidence="1">
    <location>
        <begin position="304"/>
        <end position="317"/>
    </location>
</feature>
<proteinExistence type="predicted"/>
<protein>
    <submittedName>
        <fullName evidence="2">Uncharacterized protein</fullName>
    </submittedName>
</protein>
<evidence type="ECO:0000256" key="1">
    <source>
        <dbReference type="SAM" id="MobiDB-lite"/>
    </source>
</evidence>
<gene>
    <name evidence="2" type="ORF">BASA50_010653</name>
</gene>
<dbReference type="Proteomes" id="UP001648503">
    <property type="component" value="Unassembled WGS sequence"/>
</dbReference>
<feature type="region of interest" description="Disordered" evidence="1">
    <location>
        <begin position="166"/>
        <end position="194"/>
    </location>
</feature>
<accession>A0ABQ8EYD9</accession>
<feature type="region of interest" description="Disordered" evidence="1">
    <location>
        <begin position="292"/>
        <end position="317"/>
    </location>
</feature>
<reference evidence="2 3" key="1">
    <citation type="submission" date="2021-02" db="EMBL/GenBank/DDBJ databases">
        <title>Variation within the Batrachochytrium salamandrivorans European outbreak.</title>
        <authorList>
            <person name="Kelly M."/>
            <person name="Pasmans F."/>
            <person name="Shea T.P."/>
            <person name="Munoz J.F."/>
            <person name="Carranza S."/>
            <person name="Cuomo C.A."/>
            <person name="Martel A."/>
        </authorList>
    </citation>
    <scope>NUCLEOTIDE SEQUENCE [LARGE SCALE GENOMIC DNA]</scope>
    <source>
        <strain evidence="2 3">AMFP18/2</strain>
    </source>
</reference>
<evidence type="ECO:0000313" key="2">
    <source>
        <dbReference type="EMBL" id="KAH6588583.1"/>
    </source>
</evidence>
<feature type="compositionally biased region" description="Low complexity" evidence="1">
    <location>
        <begin position="166"/>
        <end position="183"/>
    </location>
</feature>
<organism evidence="2 3">
    <name type="scientific">Batrachochytrium salamandrivorans</name>
    <dbReference type="NCBI Taxonomy" id="1357716"/>
    <lineage>
        <taxon>Eukaryota</taxon>
        <taxon>Fungi</taxon>
        <taxon>Fungi incertae sedis</taxon>
        <taxon>Chytridiomycota</taxon>
        <taxon>Chytridiomycota incertae sedis</taxon>
        <taxon>Chytridiomycetes</taxon>
        <taxon>Rhizophydiales</taxon>
        <taxon>Rhizophydiales incertae sedis</taxon>
        <taxon>Batrachochytrium</taxon>
    </lineage>
</organism>